<organism evidence="2">
    <name type="scientific">marine metagenome</name>
    <dbReference type="NCBI Taxonomy" id="408172"/>
    <lineage>
        <taxon>unclassified sequences</taxon>
        <taxon>metagenomes</taxon>
        <taxon>ecological metagenomes</taxon>
    </lineage>
</organism>
<feature type="region of interest" description="Disordered" evidence="1">
    <location>
        <begin position="1"/>
        <end position="22"/>
    </location>
</feature>
<accession>A0A382K9L2</accession>
<proteinExistence type="predicted"/>
<dbReference type="AlphaFoldDB" id="A0A382K9L2"/>
<dbReference type="EMBL" id="UINC01079155">
    <property type="protein sequence ID" value="SVC20889.1"/>
    <property type="molecule type" value="Genomic_DNA"/>
</dbReference>
<evidence type="ECO:0000256" key="1">
    <source>
        <dbReference type="SAM" id="MobiDB-lite"/>
    </source>
</evidence>
<feature type="non-terminal residue" evidence="2">
    <location>
        <position position="1"/>
    </location>
</feature>
<name>A0A382K9L2_9ZZZZ</name>
<reference evidence="2" key="1">
    <citation type="submission" date="2018-05" db="EMBL/GenBank/DDBJ databases">
        <authorList>
            <person name="Lanie J.A."/>
            <person name="Ng W.-L."/>
            <person name="Kazmierczak K.M."/>
            <person name="Andrzejewski T.M."/>
            <person name="Davidsen T.M."/>
            <person name="Wayne K.J."/>
            <person name="Tettelin H."/>
            <person name="Glass J.I."/>
            <person name="Rusch D."/>
            <person name="Podicherti R."/>
            <person name="Tsui H.-C.T."/>
            <person name="Winkler M.E."/>
        </authorList>
    </citation>
    <scope>NUCLEOTIDE SEQUENCE</scope>
</reference>
<evidence type="ECO:0000313" key="2">
    <source>
        <dbReference type="EMBL" id="SVC20889.1"/>
    </source>
</evidence>
<feature type="non-terminal residue" evidence="2">
    <location>
        <position position="87"/>
    </location>
</feature>
<sequence length="87" mass="9662">YWTVSSCKSGNSPRPQRTASRSSNCSIFRLSITQYTRYMKATPPSKWAIRASTPRLPDSRRRKLSAHGMCARPGISITPSCSGIARD</sequence>
<gene>
    <name evidence="2" type="ORF">METZ01_LOCUS273743</name>
</gene>
<protein>
    <submittedName>
        <fullName evidence="2">Uncharacterized protein</fullName>
    </submittedName>
</protein>